<dbReference type="AlphaFoldDB" id="B9RIZ2"/>
<name>B9RIZ2_RICCO</name>
<reference evidence="2" key="1">
    <citation type="journal article" date="2010" name="Nat. Biotechnol.">
        <title>Draft genome sequence of the oilseed species Ricinus communis.</title>
        <authorList>
            <person name="Chan A.P."/>
            <person name="Crabtree J."/>
            <person name="Zhao Q."/>
            <person name="Lorenzi H."/>
            <person name="Orvis J."/>
            <person name="Puiu D."/>
            <person name="Melake-Berhan A."/>
            <person name="Jones K.M."/>
            <person name="Redman J."/>
            <person name="Chen G."/>
            <person name="Cahoon E.B."/>
            <person name="Gedil M."/>
            <person name="Stanke M."/>
            <person name="Haas B.J."/>
            <person name="Wortman J.R."/>
            <person name="Fraser-Liggett C.M."/>
            <person name="Ravel J."/>
            <person name="Rabinowicz P.D."/>
        </authorList>
    </citation>
    <scope>NUCLEOTIDE SEQUENCE [LARGE SCALE GENOMIC DNA]</scope>
    <source>
        <strain evidence="2">cv. Hale</strain>
    </source>
</reference>
<accession>B9RIZ2</accession>
<keyword evidence="2" id="KW-1185">Reference proteome</keyword>
<gene>
    <name evidence="1" type="ORF">RCOM_1752380</name>
</gene>
<protein>
    <submittedName>
        <fullName evidence="1">Uncharacterized protein</fullName>
    </submittedName>
</protein>
<dbReference type="EMBL" id="EQ973782">
    <property type="protein sequence ID" value="EEF48658.1"/>
    <property type="molecule type" value="Genomic_DNA"/>
</dbReference>
<dbReference type="InParanoid" id="B9RIZ2"/>
<evidence type="ECO:0000313" key="2">
    <source>
        <dbReference type="Proteomes" id="UP000008311"/>
    </source>
</evidence>
<organism evidence="1 2">
    <name type="scientific">Ricinus communis</name>
    <name type="common">Castor bean</name>
    <dbReference type="NCBI Taxonomy" id="3988"/>
    <lineage>
        <taxon>Eukaryota</taxon>
        <taxon>Viridiplantae</taxon>
        <taxon>Streptophyta</taxon>
        <taxon>Embryophyta</taxon>
        <taxon>Tracheophyta</taxon>
        <taxon>Spermatophyta</taxon>
        <taxon>Magnoliopsida</taxon>
        <taxon>eudicotyledons</taxon>
        <taxon>Gunneridae</taxon>
        <taxon>Pentapetalae</taxon>
        <taxon>rosids</taxon>
        <taxon>fabids</taxon>
        <taxon>Malpighiales</taxon>
        <taxon>Euphorbiaceae</taxon>
        <taxon>Acalyphoideae</taxon>
        <taxon>Acalypheae</taxon>
        <taxon>Ricinus</taxon>
    </lineage>
</organism>
<dbReference type="Proteomes" id="UP000008311">
    <property type="component" value="Unassembled WGS sequence"/>
</dbReference>
<evidence type="ECO:0000313" key="1">
    <source>
        <dbReference type="EMBL" id="EEF48658.1"/>
    </source>
</evidence>
<proteinExistence type="predicted"/>
<sequence length="78" mass="8059">MGDGVGVCNGEGAIGIDGVGDKRGRVINNNRAGGGGSDNAMAPITLAHLALNHLFLVEIALARLSLGLRMYTHLILSY</sequence>